<organism evidence="1 2">
    <name type="scientific">Penicilliopsis zonata CBS 506.65</name>
    <dbReference type="NCBI Taxonomy" id="1073090"/>
    <lineage>
        <taxon>Eukaryota</taxon>
        <taxon>Fungi</taxon>
        <taxon>Dikarya</taxon>
        <taxon>Ascomycota</taxon>
        <taxon>Pezizomycotina</taxon>
        <taxon>Eurotiomycetes</taxon>
        <taxon>Eurotiomycetidae</taxon>
        <taxon>Eurotiales</taxon>
        <taxon>Aspergillaceae</taxon>
        <taxon>Penicilliopsis</taxon>
    </lineage>
</organism>
<dbReference type="GO" id="GO:0000030">
    <property type="term" value="F:mannosyltransferase activity"/>
    <property type="evidence" value="ECO:0007669"/>
    <property type="project" value="TreeGrafter"/>
</dbReference>
<dbReference type="SUPFAM" id="SSF53448">
    <property type="entry name" value="Nucleotide-diphospho-sugar transferases"/>
    <property type="match status" value="1"/>
</dbReference>
<dbReference type="PANTHER" id="PTHR32385:SF15">
    <property type="entry name" value="INOSITOL PHOSPHOCERAMIDE MANNOSYLTRANSFERASE 1"/>
    <property type="match status" value="1"/>
</dbReference>
<evidence type="ECO:0008006" key="3">
    <source>
        <dbReference type="Google" id="ProtNLM"/>
    </source>
</evidence>
<dbReference type="AlphaFoldDB" id="A0A1L9SCT5"/>
<dbReference type="VEuPathDB" id="FungiDB:ASPZODRAFT_70396"/>
<dbReference type="RefSeq" id="XP_022579540.1">
    <property type="nucleotide sequence ID" value="XM_022729670.1"/>
</dbReference>
<gene>
    <name evidence="1" type="ORF">ASPZODRAFT_70396</name>
</gene>
<evidence type="ECO:0000313" key="1">
    <source>
        <dbReference type="EMBL" id="OJJ45030.1"/>
    </source>
</evidence>
<dbReference type="Proteomes" id="UP000184188">
    <property type="component" value="Unassembled WGS sequence"/>
</dbReference>
<proteinExistence type="predicted"/>
<evidence type="ECO:0000313" key="2">
    <source>
        <dbReference type="Proteomes" id="UP000184188"/>
    </source>
</evidence>
<dbReference type="InterPro" id="IPR008441">
    <property type="entry name" value="AfumC-like_glycosyl_Trfase"/>
</dbReference>
<keyword evidence="2" id="KW-1185">Reference proteome</keyword>
<name>A0A1L9SCT5_9EURO</name>
<dbReference type="Pfam" id="PF05704">
    <property type="entry name" value="Caps_synth"/>
    <property type="match status" value="1"/>
</dbReference>
<dbReference type="EMBL" id="KV878346">
    <property type="protein sequence ID" value="OJJ45030.1"/>
    <property type="molecule type" value="Genomic_DNA"/>
</dbReference>
<dbReference type="GeneID" id="34616134"/>
<dbReference type="OrthoDB" id="409543at2759"/>
<protein>
    <recommendedName>
        <fullName evidence="3">Capsule polysaccharide biosynthesis protein</fullName>
    </recommendedName>
</protein>
<dbReference type="GO" id="GO:0051999">
    <property type="term" value="P:mannosyl-inositol phosphorylceramide biosynthetic process"/>
    <property type="evidence" value="ECO:0007669"/>
    <property type="project" value="TreeGrafter"/>
</dbReference>
<dbReference type="Gene3D" id="3.90.550.20">
    <property type="match status" value="1"/>
</dbReference>
<reference evidence="2" key="1">
    <citation type="journal article" date="2017" name="Genome Biol.">
        <title>Comparative genomics reveals high biological diversity and specific adaptations in the industrially and medically important fungal genus Aspergillus.</title>
        <authorList>
            <person name="de Vries R.P."/>
            <person name="Riley R."/>
            <person name="Wiebenga A."/>
            <person name="Aguilar-Osorio G."/>
            <person name="Amillis S."/>
            <person name="Uchima C.A."/>
            <person name="Anderluh G."/>
            <person name="Asadollahi M."/>
            <person name="Askin M."/>
            <person name="Barry K."/>
            <person name="Battaglia E."/>
            <person name="Bayram O."/>
            <person name="Benocci T."/>
            <person name="Braus-Stromeyer S.A."/>
            <person name="Caldana C."/>
            <person name="Canovas D."/>
            <person name="Cerqueira G.C."/>
            <person name="Chen F."/>
            <person name="Chen W."/>
            <person name="Choi C."/>
            <person name="Clum A."/>
            <person name="Dos Santos R.A."/>
            <person name="Damasio A.R."/>
            <person name="Diallinas G."/>
            <person name="Emri T."/>
            <person name="Fekete E."/>
            <person name="Flipphi M."/>
            <person name="Freyberg S."/>
            <person name="Gallo A."/>
            <person name="Gournas C."/>
            <person name="Habgood R."/>
            <person name="Hainaut M."/>
            <person name="Harispe M.L."/>
            <person name="Henrissat B."/>
            <person name="Hilden K.S."/>
            <person name="Hope R."/>
            <person name="Hossain A."/>
            <person name="Karabika E."/>
            <person name="Karaffa L."/>
            <person name="Karanyi Z."/>
            <person name="Krasevec N."/>
            <person name="Kuo A."/>
            <person name="Kusch H."/>
            <person name="LaButti K."/>
            <person name="Lagendijk E.L."/>
            <person name="Lapidus A."/>
            <person name="Levasseur A."/>
            <person name="Lindquist E."/>
            <person name="Lipzen A."/>
            <person name="Logrieco A.F."/>
            <person name="MacCabe A."/>
            <person name="Maekelae M.R."/>
            <person name="Malavazi I."/>
            <person name="Melin P."/>
            <person name="Meyer V."/>
            <person name="Mielnichuk N."/>
            <person name="Miskei M."/>
            <person name="Molnar A.P."/>
            <person name="Mule G."/>
            <person name="Ngan C.Y."/>
            <person name="Orejas M."/>
            <person name="Orosz E."/>
            <person name="Ouedraogo J.P."/>
            <person name="Overkamp K.M."/>
            <person name="Park H.-S."/>
            <person name="Perrone G."/>
            <person name="Piumi F."/>
            <person name="Punt P.J."/>
            <person name="Ram A.F."/>
            <person name="Ramon A."/>
            <person name="Rauscher S."/>
            <person name="Record E."/>
            <person name="Riano-Pachon D.M."/>
            <person name="Robert V."/>
            <person name="Roehrig J."/>
            <person name="Ruller R."/>
            <person name="Salamov A."/>
            <person name="Salih N.S."/>
            <person name="Samson R.A."/>
            <person name="Sandor E."/>
            <person name="Sanguinetti M."/>
            <person name="Schuetze T."/>
            <person name="Sepcic K."/>
            <person name="Shelest E."/>
            <person name="Sherlock G."/>
            <person name="Sophianopoulou V."/>
            <person name="Squina F.M."/>
            <person name="Sun H."/>
            <person name="Susca A."/>
            <person name="Todd R.B."/>
            <person name="Tsang A."/>
            <person name="Unkles S.E."/>
            <person name="van de Wiele N."/>
            <person name="van Rossen-Uffink D."/>
            <person name="Oliveira J.V."/>
            <person name="Vesth T.C."/>
            <person name="Visser J."/>
            <person name="Yu J.-H."/>
            <person name="Zhou M."/>
            <person name="Andersen M.R."/>
            <person name="Archer D.B."/>
            <person name="Baker S.E."/>
            <person name="Benoit I."/>
            <person name="Brakhage A.A."/>
            <person name="Braus G.H."/>
            <person name="Fischer R."/>
            <person name="Frisvad J.C."/>
            <person name="Goldman G.H."/>
            <person name="Houbraken J."/>
            <person name="Oakley B."/>
            <person name="Pocsi I."/>
            <person name="Scazzocchio C."/>
            <person name="Seiboth B."/>
            <person name="vanKuyk P.A."/>
            <person name="Wortman J."/>
            <person name="Dyer P.S."/>
            <person name="Grigoriev I.V."/>
        </authorList>
    </citation>
    <scope>NUCLEOTIDE SEQUENCE [LARGE SCALE GENOMIC DNA]</scope>
    <source>
        <strain evidence="2">CBS 506.65</strain>
    </source>
</reference>
<dbReference type="GO" id="GO:0016020">
    <property type="term" value="C:membrane"/>
    <property type="evidence" value="ECO:0007669"/>
    <property type="project" value="GOC"/>
</dbReference>
<dbReference type="InterPro" id="IPR051706">
    <property type="entry name" value="Glycosyltransferase_domain"/>
</dbReference>
<dbReference type="InterPro" id="IPR029044">
    <property type="entry name" value="Nucleotide-diphossugar_trans"/>
</dbReference>
<accession>A0A1L9SCT5</accession>
<sequence length="378" mass="42965">MELSPSLQYVPSLDSRPVQEVLDSLSAFQPITSEKNIWAFWHSGLASLPPWCRRNVTDWIQLNGSDWKVRILDDIPDSPNNVARYIPENMLPEIFRKKAMTGPFVGQHSADLIRGACLYLHGGVWMDVGILLFRQLDGIWNDLLQNEKDMCVMHMGGTGISNHFIAARRQSPLVKHWHDLFAYLWKDRTDCSGLSAHPLLLPVLESGNKFHGDEATNHFGWEHVCSPDKIMDYGAHILVWQRLVMLQSDEFDGVDYFMDKVLLLDVVNEAWRGEKLFGWKGSDLFDALNSPVDPASPAFKMVMTLLAQACMQKVYRGKEMLKYPALGVLWDDHEGADCQEGTLAGLLRHGSVHFEQKRQLVYVANPRPVVLHKGVYEV</sequence>
<dbReference type="PANTHER" id="PTHR32385">
    <property type="entry name" value="MANNOSYL PHOSPHORYLINOSITOL CERAMIDE SYNTHASE"/>
    <property type="match status" value="1"/>
</dbReference>